<dbReference type="eggNOG" id="ENOG502RMEZ">
    <property type="taxonomic scope" value="Eukaryota"/>
</dbReference>
<gene>
    <name evidence="2" type="ORF">TEQG_08648</name>
</gene>
<organism evidence="2 3">
    <name type="scientific">Trichophyton equinum (strain ATCC MYA-4606 / CBS 127.97)</name>
    <name type="common">Horse ringworm fungus</name>
    <dbReference type="NCBI Taxonomy" id="559882"/>
    <lineage>
        <taxon>Eukaryota</taxon>
        <taxon>Fungi</taxon>
        <taxon>Dikarya</taxon>
        <taxon>Ascomycota</taxon>
        <taxon>Pezizomycotina</taxon>
        <taxon>Eurotiomycetes</taxon>
        <taxon>Eurotiomycetidae</taxon>
        <taxon>Onygenales</taxon>
        <taxon>Arthrodermataceae</taxon>
        <taxon>Trichophyton</taxon>
    </lineage>
</organism>
<dbReference type="EMBL" id="DS995731">
    <property type="protein sequence ID" value="EGE04056.1"/>
    <property type="molecule type" value="Genomic_DNA"/>
</dbReference>
<feature type="signal peptide" evidence="1">
    <location>
        <begin position="1"/>
        <end position="15"/>
    </location>
</feature>
<keyword evidence="3" id="KW-1185">Reference proteome</keyword>
<reference evidence="3" key="1">
    <citation type="journal article" date="2012" name="MBio">
        <title>Comparative genome analysis of Trichophyton rubrum and related dermatophytes reveals candidate genes involved in infection.</title>
        <authorList>
            <person name="Martinez D.A."/>
            <person name="Oliver B.G."/>
            <person name="Graeser Y."/>
            <person name="Goldberg J.M."/>
            <person name="Li W."/>
            <person name="Martinez-Rossi N.M."/>
            <person name="Monod M."/>
            <person name="Shelest E."/>
            <person name="Barton R.C."/>
            <person name="Birch E."/>
            <person name="Brakhage A.A."/>
            <person name="Chen Z."/>
            <person name="Gurr S.J."/>
            <person name="Heiman D."/>
            <person name="Heitman J."/>
            <person name="Kosti I."/>
            <person name="Rossi A."/>
            <person name="Saif S."/>
            <person name="Samalova M."/>
            <person name="Saunders C.W."/>
            <person name="Shea T."/>
            <person name="Summerbell R.C."/>
            <person name="Xu J."/>
            <person name="Young S."/>
            <person name="Zeng Q."/>
            <person name="Birren B.W."/>
            <person name="Cuomo C.A."/>
            <person name="White T.C."/>
        </authorList>
    </citation>
    <scope>NUCLEOTIDE SEQUENCE [LARGE SCALE GENOMIC DNA]</scope>
    <source>
        <strain evidence="3">ATCC MYA-4606 / CBS 127.97</strain>
    </source>
</reference>
<name>F2PQ88_TRIEC</name>
<dbReference type="Proteomes" id="UP000009169">
    <property type="component" value="Unassembled WGS sequence"/>
</dbReference>
<accession>F2PQ88</accession>
<dbReference type="HOGENOM" id="CLU_115069_0_0_1"/>
<sequence length="240" mass="27045">MSLWFLPSWLKLCIGQRQAPVVAFPSNTQSIGSLHKQLLPMHVHEVLELNGIKDNNPLVKVRFNDGTVRSGRCSWVDYACMPRAWEVYLRDDGETFNPNVKVMIFLKYILGKQTYRRWRGRTIVANTDAIDSIKSYQGVAYGTATGGRPMVLAIAGVQGEKVPVIFPDICVYWSYRGDSLTWEEQKHLKKFLRAGFGSAFCTARGEVDSSTFDPPHPPPSLNLRLQNSNHFKGSLALQLT</sequence>
<proteinExistence type="predicted"/>
<evidence type="ECO:0000256" key="1">
    <source>
        <dbReference type="SAM" id="SignalP"/>
    </source>
</evidence>
<evidence type="ECO:0000313" key="3">
    <source>
        <dbReference type="Proteomes" id="UP000009169"/>
    </source>
</evidence>
<keyword evidence="1" id="KW-0732">Signal</keyword>
<feature type="chain" id="PRO_5012338921" evidence="1">
    <location>
        <begin position="16"/>
        <end position="240"/>
    </location>
</feature>
<evidence type="ECO:0000313" key="2">
    <source>
        <dbReference type="EMBL" id="EGE04056.1"/>
    </source>
</evidence>
<dbReference type="AlphaFoldDB" id="F2PQ88"/>
<dbReference type="VEuPathDB" id="FungiDB:TEQG_08648"/>
<protein>
    <submittedName>
        <fullName evidence="2">Uncharacterized protein</fullName>
    </submittedName>
</protein>